<evidence type="ECO:0000313" key="2">
    <source>
        <dbReference type="Proteomes" id="UP000663879"/>
    </source>
</evidence>
<proteinExistence type="predicted"/>
<dbReference type="Proteomes" id="UP000663879">
    <property type="component" value="Unassembled WGS sequence"/>
</dbReference>
<dbReference type="AlphaFoldDB" id="A0A814MK58"/>
<reference evidence="1" key="1">
    <citation type="submission" date="2021-02" db="EMBL/GenBank/DDBJ databases">
        <authorList>
            <person name="Nowell W R."/>
        </authorList>
    </citation>
    <scope>NUCLEOTIDE SEQUENCE</scope>
    <source>
        <strain evidence="1">Ploen Becks lab</strain>
    </source>
</reference>
<accession>A0A814MK58</accession>
<protein>
    <submittedName>
        <fullName evidence="1">Uncharacterized protein</fullName>
    </submittedName>
</protein>
<dbReference type="EMBL" id="CAJNOC010006417">
    <property type="protein sequence ID" value="CAF1077539.1"/>
    <property type="molecule type" value="Genomic_DNA"/>
</dbReference>
<dbReference type="OrthoDB" id="6776921at2759"/>
<name>A0A814MK58_9BILA</name>
<gene>
    <name evidence="1" type="ORF">OXX778_LOCUS20032</name>
</gene>
<comment type="caution">
    <text evidence="1">The sequence shown here is derived from an EMBL/GenBank/DDBJ whole genome shotgun (WGS) entry which is preliminary data.</text>
</comment>
<keyword evidence="2" id="KW-1185">Reference proteome</keyword>
<evidence type="ECO:0000313" key="1">
    <source>
        <dbReference type="EMBL" id="CAF1077539.1"/>
    </source>
</evidence>
<sequence>MPRIIYFPDDEKLIAITVRFMREKNLKDLEGGYRPKNYPFEQITSIYSQGNFESGAPASLYSKWKKNYNNFRTRVLNSINEKSSKIFDDPMDNYEIVLDQNEWNKINKTIEDERKMSLSYDNVRKMNSQHRHRFQLDHDMRIDSYASKNIFDSLLPANGLVKMWEMVRENNPIWFFDATGNIMTKLKNQKEILLYTILAQDKTKKTSFPVADFLSSANDSISIYSFLNKIIEKFSLFPFFQKPKLIVTDFSWANIHAISKSFNNMEIIDYIVLTFKIMVEAKFYMRTSIKTLIYLCSTHFLKNIIDESDKVIRKNASEDGYQIRKRFIKSFILLQNCDDFEKFCKLLISIKNVFLNKKKDQKYLLAIANLTLAQKELDFDFLKNMNFPPKKENNDAEEIPKIFFVENKNINYVNDSPFTEYFKNLLESNENQDLEKIDIEENLYYNPDLFRIITKRLHILPLWSAILFRNFELDKTRYSNNAVERWFGYFKNKILMTNKRSNKQLINVEQSKASTEKYSFKYPRKTKISHYSHGYNFINNESYAVQKEMNKFK</sequence>
<organism evidence="1 2">
    <name type="scientific">Brachionus calyciflorus</name>
    <dbReference type="NCBI Taxonomy" id="104777"/>
    <lineage>
        <taxon>Eukaryota</taxon>
        <taxon>Metazoa</taxon>
        <taxon>Spiralia</taxon>
        <taxon>Gnathifera</taxon>
        <taxon>Rotifera</taxon>
        <taxon>Eurotatoria</taxon>
        <taxon>Monogononta</taxon>
        <taxon>Pseudotrocha</taxon>
        <taxon>Ploima</taxon>
        <taxon>Brachionidae</taxon>
        <taxon>Brachionus</taxon>
    </lineage>
</organism>